<keyword evidence="3" id="KW-1185">Reference proteome</keyword>
<name>A0A9J5XQW1_SOLCO</name>
<dbReference type="EMBL" id="JACXVP010000008">
    <property type="protein sequence ID" value="KAG5590178.1"/>
    <property type="molecule type" value="Genomic_DNA"/>
</dbReference>
<gene>
    <name evidence="2" type="ORF">H5410_040692</name>
</gene>
<dbReference type="AlphaFoldDB" id="A0A9J5XQW1"/>
<evidence type="ECO:0000313" key="3">
    <source>
        <dbReference type="Proteomes" id="UP000824120"/>
    </source>
</evidence>
<evidence type="ECO:0000256" key="1">
    <source>
        <dbReference type="SAM" id="Phobius"/>
    </source>
</evidence>
<sequence>MGGSGLTAKERPSIRGTSASIRAEGIEEEAVDLTVAFHPNLTCKIFDMTRTKALDTSHGPVLSAQKWQSRDDSVMARMFSMEELQLRIGGHPVIDEKLETLVDRYPLIEIAAFLCRLVLLFLSCWMMMKLLLMRI</sequence>
<keyword evidence="1" id="KW-0812">Transmembrane</keyword>
<feature type="transmembrane region" description="Helical" evidence="1">
    <location>
        <begin position="110"/>
        <end position="132"/>
    </location>
</feature>
<reference evidence="2 3" key="1">
    <citation type="submission" date="2020-09" db="EMBL/GenBank/DDBJ databases">
        <title>De no assembly of potato wild relative species, Solanum commersonii.</title>
        <authorList>
            <person name="Cho K."/>
        </authorList>
    </citation>
    <scope>NUCLEOTIDE SEQUENCE [LARGE SCALE GENOMIC DNA]</scope>
    <source>
        <strain evidence="2">LZ3.2</strain>
        <tissue evidence="2">Leaf</tissue>
    </source>
</reference>
<evidence type="ECO:0000313" key="2">
    <source>
        <dbReference type="EMBL" id="KAG5590178.1"/>
    </source>
</evidence>
<proteinExistence type="predicted"/>
<keyword evidence="1" id="KW-0472">Membrane</keyword>
<keyword evidence="1" id="KW-1133">Transmembrane helix</keyword>
<comment type="caution">
    <text evidence="2">The sequence shown here is derived from an EMBL/GenBank/DDBJ whole genome shotgun (WGS) entry which is preliminary data.</text>
</comment>
<protein>
    <submittedName>
        <fullName evidence="2">Uncharacterized protein</fullName>
    </submittedName>
</protein>
<accession>A0A9J5XQW1</accession>
<organism evidence="2 3">
    <name type="scientific">Solanum commersonii</name>
    <name type="common">Commerson's wild potato</name>
    <name type="synonym">Commerson's nightshade</name>
    <dbReference type="NCBI Taxonomy" id="4109"/>
    <lineage>
        <taxon>Eukaryota</taxon>
        <taxon>Viridiplantae</taxon>
        <taxon>Streptophyta</taxon>
        <taxon>Embryophyta</taxon>
        <taxon>Tracheophyta</taxon>
        <taxon>Spermatophyta</taxon>
        <taxon>Magnoliopsida</taxon>
        <taxon>eudicotyledons</taxon>
        <taxon>Gunneridae</taxon>
        <taxon>Pentapetalae</taxon>
        <taxon>asterids</taxon>
        <taxon>lamiids</taxon>
        <taxon>Solanales</taxon>
        <taxon>Solanaceae</taxon>
        <taxon>Solanoideae</taxon>
        <taxon>Solaneae</taxon>
        <taxon>Solanum</taxon>
    </lineage>
</organism>
<dbReference type="OrthoDB" id="1319563at2759"/>
<dbReference type="Proteomes" id="UP000824120">
    <property type="component" value="Chromosome 8"/>
</dbReference>